<keyword evidence="2" id="KW-0472">Membrane</keyword>
<dbReference type="GO" id="GO:0007165">
    <property type="term" value="P:signal transduction"/>
    <property type="evidence" value="ECO:0007669"/>
    <property type="project" value="TreeGrafter"/>
</dbReference>
<evidence type="ECO:0000313" key="5">
    <source>
        <dbReference type="EMBL" id="MDH2334348.1"/>
    </source>
</evidence>
<dbReference type="InterPro" id="IPR011009">
    <property type="entry name" value="Kinase-like_dom_sf"/>
</dbReference>
<name>A0A074L454_PAEPO</name>
<dbReference type="EMBL" id="JAEHFQ010000018">
    <property type="protein sequence ID" value="MBM0636059.1"/>
    <property type="molecule type" value="Genomic_DNA"/>
</dbReference>
<accession>A0A074L454</accession>
<keyword evidence="4" id="KW-0723">Serine/threonine-protein kinase</keyword>
<evidence type="ECO:0000313" key="8">
    <source>
        <dbReference type="Proteomes" id="UP000650605"/>
    </source>
</evidence>
<dbReference type="PROSITE" id="PS50011">
    <property type="entry name" value="PROTEIN_KINASE_DOM"/>
    <property type="match status" value="1"/>
</dbReference>
<comment type="caution">
    <text evidence="4">The sequence shown here is derived from an EMBL/GenBank/DDBJ whole genome shotgun (WGS) entry which is preliminary data.</text>
</comment>
<dbReference type="PANTHER" id="PTHR48011:SF4">
    <property type="entry name" value="MITOGEN-ACTIVATED PROTEIN KINASE KINASE KINASE 19"/>
    <property type="match status" value="1"/>
</dbReference>
<keyword evidence="4" id="KW-0808">Transferase</keyword>
<dbReference type="Proteomes" id="UP001229409">
    <property type="component" value="Unassembled WGS sequence"/>
</dbReference>
<reference evidence="6" key="2">
    <citation type="submission" date="2016-05" db="EMBL/GenBank/DDBJ databases">
        <authorList>
            <person name="Zheng J."/>
            <person name="Timme R."/>
            <person name="Allard M."/>
            <person name="Strain E."/>
            <person name="Luo Y."/>
            <person name="Brown E."/>
        </authorList>
    </citation>
    <scope>NUCLEOTIDE SEQUENCE</scope>
    <source>
        <strain evidence="6">CFSAN034343</strain>
    </source>
</reference>
<dbReference type="Gene3D" id="3.30.200.20">
    <property type="entry name" value="Phosphorylase Kinase, domain 1"/>
    <property type="match status" value="1"/>
</dbReference>
<feature type="binding site" evidence="1">
    <location>
        <position position="53"/>
    </location>
    <ligand>
        <name>ATP</name>
        <dbReference type="ChEBI" id="CHEBI:30616"/>
    </ligand>
</feature>
<dbReference type="SUPFAM" id="SSF56112">
    <property type="entry name" value="Protein kinase-like (PK-like)"/>
    <property type="match status" value="1"/>
</dbReference>
<feature type="transmembrane region" description="Helical" evidence="2">
    <location>
        <begin position="291"/>
        <end position="311"/>
    </location>
</feature>
<dbReference type="RefSeq" id="WP_023986445.1">
    <property type="nucleotide sequence ID" value="NZ_ALJV01000008.1"/>
</dbReference>
<protein>
    <submittedName>
        <fullName evidence="4">Serine/threonine protein kinase</fullName>
    </submittedName>
</protein>
<dbReference type="Pfam" id="PF00069">
    <property type="entry name" value="Pkinase"/>
    <property type="match status" value="1"/>
</dbReference>
<organism evidence="4 8">
    <name type="scientific">Paenibacillus polymyxa</name>
    <name type="common">Bacillus polymyxa</name>
    <dbReference type="NCBI Taxonomy" id="1406"/>
    <lineage>
        <taxon>Bacteria</taxon>
        <taxon>Bacillati</taxon>
        <taxon>Bacillota</taxon>
        <taxon>Bacilli</taxon>
        <taxon>Bacillales</taxon>
        <taxon>Paenibacillaceae</taxon>
        <taxon>Paenibacillus</taxon>
    </lineage>
</organism>
<keyword evidence="7" id="KW-1185">Reference proteome</keyword>
<dbReference type="InterPro" id="IPR017441">
    <property type="entry name" value="Protein_kinase_ATP_BS"/>
</dbReference>
<dbReference type="InterPro" id="IPR000719">
    <property type="entry name" value="Prot_kinase_dom"/>
</dbReference>
<evidence type="ECO:0000313" key="7">
    <source>
        <dbReference type="Proteomes" id="UP000094974"/>
    </source>
</evidence>
<dbReference type="PANTHER" id="PTHR48011">
    <property type="entry name" value="CCR4-NOT TRANSCRIPTIONAL COMPLEX SUBUNIT CAF120-RELATED"/>
    <property type="match status" value="1"/>
</dbReference>
<dbReference type="GO" id="GO:0005524">
    <property type="term" value="F:ATP binding"/>
    <property type="evidence" value="ECO:0007669"/>
    <property type="project" value="UniProtKB-UniRule"/>
</dbReference>
<evidence type="ECO:0000259" key="3">
    <source>
        <dbReference type="PROSITE" id="PS50011"/>
    </source>
</evidence>
<dbReference type="SMART" id="SM00220">
    <property type="entry name" value="S_TKc"/>
    <property type="match status" value="1"/>
</dbReference>
<sequence length="312" mass="34649">MTTSSDPVLAPGTVIKGKWKRSSYVIQRLLGRGANGTVYLVKEAQADRQFALKMGKNTLDLQSEINVLTTLQSQGTQAALQRNGNPSFLFEVDDVVLRSGEIPFYVMRYVKGDPLHRFVAAKGPEWYGVAGTGILNRLADLHQAGWVFGDLKPQNILVNAYGEAELIDYGGVSLAGRSVKQFTEWYDRGFWNAGSRNADSQYDLFAFALLTIHILESESLKAAASRLPQLRNTAELTVIIRRSRVLRPYAEWLLGAVRGEYSDTRAAARSWSRLASAHVRQSSVKRGNPRWLGYAFTVSLLLLAGALWIALR</sequence>
<dbReference type="GO" id="GO:0004674">
    <property type="term" value="F:protein serine/threonine kinase activity"/>
    <property type="evidence" value="ECO:0007669"/>
    <property type="project" value="UniProtKB-KW"/>
</dbReference>
<keyword evidence="2" id="KW-1133">Transmembrane helix</keyword>
<dbReference type="InterPro" id="IPR052751">
    <property type="entry name" value="Plant_MAPKKK"/>
</dbReference>
<dbReference type="EMBL" id="LYND01000077">
    <property type="protein sequence ID" value="ODA10455.1"/>
    <property type="molecule type" value="Genomic_DNA"/>
</dbReference>
<keyword evidence="4" id="KW-0418">Kinase</keyword>
<dbReference type="EMBL" id="JARVWT010000017">
    <property type="protein sequence ID" value="MDH2334348.1"/>
    <property type="molecule type" value="Genomic_DNA"/>
</dbReference>
<dbReference type="Proteomes" id="UP000650605">
    <property type="component" value="Unassembled WGS sequence"/>
</dbReference>
<reference evidence="7" key="1">
    <citation type="submission" date="2016-05" db="EMBL/GenBank/DDBJ databases">
        <title>Whole genome shotgun sequencing of cultured foodborne pathogen.</title>
        <authorList>
            <person name="Zheng J."/>
            <person name="Timme R."/>
            <person name="Allard M."/>
            <person name="Strain E."/>
            <person name="Luo Y."/>
            <person name="Brown E."/>
        </authorList>
    </citation>
    <scope>NUCLEOTIDE SEQUENCE [LARGE SCALE GENOMIC DNA]</scope>
    <source>
        <strain evidence="7">CFSAN034343</strain>
    </source>
</reference>
<feature type="domain" description="Protein kinase" evidence="3">
    <location>
        <begin position="24"/>
        <end position="281"/>
    </location>
</feature>
<dbReference type="Gene3D" id="1.10.510.10">
    <property type="entry name" value="Transferase(Phosphotransferase) domain 1"/>
    <property type="match status" value="1"/>
</dbReference>
<reference evidence="4" key="3">
    <citation type="submission" date="2020-12" db="EMBL/GenBank/DDBJ databases">
        <title>Paenibacillus polymyxa LMG 27872: a double-edged sword.</title>
        <authorList>
            <person name="Langendries S."/>
            <person name="Garcia Mendez S."/>
            <person name="Beirinckx S."/>
            <person name="Viaene T."/>
            <person name="Baeyen S."/>
            <person name="Goeminne G."/>
            <person name="Willems A."/>
            <person name="Debode J."/>
            <person name="Goormachtig S."/>
        </authorList>
    </citation>
    <scope>NUCLEOTIDE SEQUENCE</scope>
    <source>
        <strain evidence="4">LMG 27872</strain>
    </source>
</reference>
<evidence type="ECO:0000256" key="2">
    <source>
        <dbReference type="SAM" id="Phobius"/>
    </source>
</evidence>
<gene>
    <name evidence="6" type="ORF">A7312_24245</name>
    <name evidence="4" type="ORF">JDW19_23435</name>
    <name evidence="5" type="ORF">QDS18_26080</name>
</gene>
<keyword evidence="1" id="KW-0067">ATP-binding</keyword>
<keyword evidence="1" id="KW-0547">Nucleotide-binding</keyword>
<evidence type="ECO:0000313" key="4">
    <source>
        <dbReference type="EMBL" id="MBM0636059.1"/>
    </source>
</evidence>
<reference evidence="5" key="4">
    <citation type="submission" date="2023-04" db="EMBL/GenBank/DDBJ databases">
        <title>Uncovering the Secrets of Slow-Growing Bacteria in Tropical Savanna Soil through Cultivation and Genomic Analysis.</title>
        <authorList>
            <person name="Goncalves O.S."/>
            <person name="Santana M.F."/>
        </authorList>
    </citation>
    <scope>NUCLEOTIDE SEQUENCE</scope>
    <source>
        <strain evidence="5">ANTI</strain>
    </source>
</reference>
<proteinExistence type="predicted"/>
<dbReference type="eggNOG" id="COG0515">
    <property type="taxonomic scope" value="Bacteria"/>
</dbReference>
<evidence type="ECO:0000313" key="6">
    <source>
        <dbReference type="EMBL" id="ODA10455.1"/>
    </source>
</evidence>
<dbReference type="Proteomes" id="UP000094974">
    <property type="component" value="Unassembled WGS sequence"/>
</dbReference>
<evidence type="ECO:0000256" key="1">
    <source>
        <dbReference type="PROSITE-ProRule" id="PRU10141"/>
    </source>
</evidence>
<keyword evidence="2" id="KW-0812">Transmembrane</keyword>
<dbReference type="AlphaFoldDB" id="A0A074L454"/>
<dbReference type="PROSITE" id="PS00107">
    <property type="entry name" value="PROTEIN_KINASE_ATP"/>
    <property type="match status" value="1"/>
</dbReference>